<dbReference type="Pfam" id="PF20656">
    <property type="entry name" value="MS_N"/>
    <property type="match status" value="1"/>
</dbReference>
<accession>A0AAC8QHJ5</accession>
<dbReference type="Pfam" id="PF20659">
    <property type="entry name" value="MS_C"/>
    <property type="match status" value="1"/>
</dbReference>
<dbReference type="PANTHER" id="PTHR42902:SF1">
    <property type="entry name" value="MALATE SYNTHASE 1-RELATED"/>
    <property type="match status" value="1"/>
</dbReference>
<feature type="domain" description="Malate synthase N-terminal" evidence="11">
    <location>
        <begin position="23"/>
        <end position="84"/>
    </location>
</feature>
<dbReference type="InterPro" id="IPR019830">
    <property type="entry name" value="Malate_synthase_CS"/>
</dbReference>
<dbReference type="CDD" id="cd00727">
    <property type="entry name" value="malate_synt_A"/>
    <property type="match status" value="1"/>
</dbReference>
<dbReference type="Gene3D" id="1.20.1220.12">
    <property type="entry name" value="Malate synthase, domain III"/>
    <property type="match status" value="1"/>
</dbReference>
<comment type="similarity">
    <text evidence="1 8">Belongs to the malate synthase family.</text>
</comment>
<name>A0AAC8QHJ5_9BACT</name>
<evidence type="ECO:0000256" key="6">
    <source>
        <dbReference type="ARBA" id="ARBA00047918"/>
    </source>
</evidence>
<dbReference type="Pfam" id="PF01274">
    <property type="entry name" value="MS_TIM-barrel"/>
    <property type="match status" value="1"/>
</dbReference>
<proteinExistence type="inferred from homology"/>
<comment type="catalytic activity">
    <reaction evidence="6 8">
        <text>glyoxylate + acetyl-CoA + H2O = (S)-malate + CoA + H(+)</text>
        <dbReference type="Rhea" id="RHEA:18181"/>
        <dbReference type="ChEBI" id="CHEBI:15377"/>
        <dbReference type="ChEBI" id="CHEBI:15378"/>
        <dbReference type="ChEBI" id="CHEBI:15589"/>
        <dbReference type="ChEBI" id="CHEBI:36655"/>
        <dbReference type="ChEBI" id="CHEBI:57287"/>
        <dbReference type="ChEBI" id="CHEBI:57288"/>
        <dbReference type="EC" id="2.3.3.9"/>
    </reaction>
</comment>
<dbReference type="EMBL" id="QUMU01000011">
    <property type="protein sequence ID" value="REG26844.1"/>
    <property type="molecule type" value="Genomic_DNA"/>
</dbReference>
<evidence type="ECO:0000313" key="14">
    <source>
        <dbReference type="EMBL" id="REG26844.1"/>
    </source>
</evidence>
<dbReference type="InterPro" id="IPR001465">
    <property type="entry name" value="Malate_synthase_TIM"/>
</dbReference>
<evidence type="ECO:0000313" key="16">
    <source>
        <dbReference type="Proteomes" id="UP000256345"/>
    </source>
</evidence>
<dbReference type="FunFam" id="1.20.1220.12:FF:000001">
    <property type="entry name" value="Malate synthase"/>
    <property type="match status" value="1"/>
</dbReference>
<evidence type="ECO:0000313" key="13">
    <source>
        <dbReference type="EMBL" id="AKJ07449.1"/>
    </source>
</evidence>
<dbReference type="Proteomes" id="UP000035579">
    <property type="component" value="Chromosome"/>
</dbReference>
<dbReference type="InterPro" id="IPR011076">
    <property type="entry name" value="Malate_synth_sf"/>
</dbReference>
<dbReference type="PANTHER" id="PTHR42902">
    <property type="entry name" value="MALATE SYNTHASE"/>
    <property type="match status" value="1"/>
</dbReference>
<dbReference type="FunFam" id="3.20.20.360:FF:000001">
    <property type="entry name" value="Malate synthase"/>
    <property type="match status" value="1"/>
</dbReference>
<feature type="active site" description="Proton acceptor" evidence="7">
    <location>
        <position position="179"/>
    </location>
</feature>
<keyword evidence="16" id="KW-1185">Reference proteome</keyword>
<sequence>MDAAVPSSPNAQRPEGHGTVGQGVALRGTWHPDYAPILTPEALEFVAKLARTFGGRREALLERRKAVQAAYDKGERPHFLPETKDIRESEWTVAPLPQDLLDRRVEITGPVDRKMIINALNSGANVFMADFEDANSPTWDNVVRGQLNLRDAVRGTISYTADNGKHYALHEKTAVLLARPRGWHLLERHLEVDGKPVSASLFDFGLYFFHNARALLEKGSGPYFYLPKMESHLEARLWNDVFHLAQSELGIARGSIKATVLIETLPAAFEMDEILYELREHSAGLNCGRWDYIFSFIKKLQADPKFVLPDRGQVTMDKAFLHNYSLRLIQVCHRRNVHAMGGMAAFIPIKGDPAANEAVLAKVRADKEREVRDGHDGTWVAHPGLVPVARAIFDQHMPGPNQLAKKRPDVRISEADLIAMPEGSRTEEGLRHNIRVGVQYLAAWLGGLGCVPLYNLMEDAATAEISRAQVWQWIHHRMPLADGKPVTLERFRQVLAEEMQRVEAEGASERYGAERMKEARELFEKLSTAPRFEDFLTLPAYEALMTHG</sequence>
<keyword evidence="4 8" id="KW-0816">Tricarboxylic acid cycle</keyword>
<keyword evidence="3 8" id="KW-0329">Glyoxylate bypass</keyword>
<dbReference type="Gene3D" id="3.20.20.360">
    <property type="entry name" value="Malate synthase, domain 3"/>
    <property type="match status" value="1"/>
</dbReference>
<protein>
    <recommendedName>
        <fullName evidence="2 8">Malate synthase</fullName>
        <ecNumber evidence="2 8">2.3.3.9</ecNumber>
    </recommendedName>
</protein>
<evidence type="ECO:0000259" key="12">
    <source>
        <dbReference type="Pfam" id="PF20659"/>
    </source>
</evidence>
<dbReference type="GO" id="GO:0006097">
    <property type="term" value="P:glyoxylate cycle"/>
    <property type="evidence" value="ECO:0007669"/>
    <property type="project" value="UniProtKB-KW"/>
</dbReference>
<evidence type="ECO:0000256" key="5">
    <source>
        <dbReference type="ARBA" id="ARBA00022679"/>
    </source>
</evidence>
<reference evidence="14 16" key="2">
    <citation type="submission" date="2018-08" db="EMBL/GenBank/DDBJ databases">
        <title>Genomic Encyclopedia of Archaeal and Bacterial Type Strains, Phase II (KMG-II): from individual species to whole genera.</title>
        <authorList>
            <person name="Goeker M."/>
        </authorList>
    </citation>
    <scope>NUCLEOTIDE SEQUENCE [LARGE SCALE GENOMIC DNA]</scope>
    <source>
        <strain evidence="14 16">DSM 2261</strain>
    </source>
</reference>
<evidence type="ECO:0000256" key="9">
    <source>
        <dbReference type="SAM" id="MobiDB-lite"/>
    </source>
</evidence>
<comment type="pathway">
    <text evidence="8">Carbohydrate metabolism; glyoxylate cycle; (S)-malate from isocitrate: step 2/2.</text>
</comment>
<organism evidence="13 15">
    <name type="scientific">Archangium gephyra</name>
    <dbReference type="NCBI Taxonomy" id="48"/>
    <lineage>
        <taxon>Bacteria</taxon>
        <taxon>Pseudomonadati</taxon>
        <taxon>Myxococcota</taxon>
        <taxon>Myxococcia</taxon>
        <taxon>Myxococcales</taxon>
        <taxon>Cystobacterineae</taxon>
        <taxon>Archangiaceae</taxon>
        <taxon>Archangium</taxon>
    </lineage>
</organism>
<reference evidence="13 15" key="1">
    <citation type="submission" date="2015-05" db="EMBL/GenBank/DDBJ databases">
        <title>Genome assembly of Archangium gephyra DSM 2261.</title>
        <authorList>
            <person name="Sharma G."/>
            <person name="Subramanian S."/>
        </authorList>
    </citation>
    <scope>NUCLEOTIDE SEQUENCE [LARGE SCALE GENOMIC DNA]</scope>
    <source>
        <strain evidence="13 15">DSM 2261</strain>
    </source>
</reference>
<dbReference type="SUPFAM" id="SSF51645">
    <property type="entry name" value="Malate synthase G"/>
    <property type="match status" value="1"/>
</dbReference>
<evidence type="ECO:0000256" key="1">
    <source>
        <dbReference type="ARBA" id="ARBA00006394"/>
    </source>
</evidence>
<dbReference type="GO" id="GO:0004474">
    <property type="term" value="F:malate synthase activity"/>
    <property type="evidence" value="ECO:0007669"/>
    <property type="project" value="UniProtKB-EC"/>
</dbReference>
<evidence type="ECO:0000313" key="15">
    <source>
        <dbReference type="Proteomes" id="UP000035579"/>
    </source>
</evidence>
<evidence type="ECO:0000256" key="8">
    <source>
        <dbReference type="RuleBase" id="RU000555"/>
    </source>
</evidence>
<dbReference type="NCBIfam" id="TIGR01344">
    <property type="entry name" value="malate_syn_A"/>
    <property type="match status" value="1"/>
</dbReference>
<feature type="region of interest" description="Disordered" evidence="9">
    <location>
        <begin position="1"/>
        <end position="24"/>
    </location>
</feature>
<dbReference type="RefSeq" id="WP_047860468.1">
    <property type="nucleotide sequence ID" value="NZ_CP011509.1"/>
</dbReference>
<evidence type="ECO:0000256" key="3">
    <source>
        <dbReference type="ARBA" id="ARBA00022435"/>
    </source>
</evidence>
<dbReference type="EC" id="2.3.3.9" evidence="2 8"/>
<keyword evidence="5 8" id="KW-0808">Transferase</keyword>
<dbReference type="EMBL" id="CP011509">
    <property type="protein sequence ID" value="AKJ07449.1"/>
    <property type="molecule type" value="Genomic_DNA"/>
</dbReference>
<evidence type="ECO:0000259" key="11">
    <source>
        <dbReference type="Pfam" id="PF20656"/>
    </source>
</evidence>
<dbReference type="InterPro" id="IPR044856">
    <property type="entry name" value="Malate_synth_C_sf"/>
</dbReference>
<evidence type="ECO:0000256" key="2">
    <source>
        <dbReference type="ARBA" id="ARBA00012636"/>
    </source>
</evidence>
<feature type="domain" description="Malate synthase C-terminal" evidence="12">
    <location>
        <begin position="425"/>
        <end position="544"/>
    </location>
</feature>
<dbReference type="GO" id="GO:0005737">
    <property type="term" value="C:cytoplasm"/>
    <property type="evidence" value="ECO:0007669"/>
    <property type="project" value="TreeGrafter"/>
</dbReference>
<dbReference type="GO" id="GO:0006099">
    <property type="term" value="P:tricarboxylic acid cycle"/>
    <property type="evidence" value="ECO:0007669"/>
    <property type="project" value="UniProtKB-KW"/>
</dbReference>
<gene>
    <name evidence="13" type="ORF">AA314_09075</name>
    <name evidence="14" type="ORF">ATI61_111395</name>
</gene>
<dbReference type="InterPro" id="IPR048355">
    <property type="entry name" value="MS_C"/>
</dbReference>
<evidence type="ECO:0000256" key="7">
    <source>
        <dbReference type="PIRSR" id="PIRSR001363-1"/>
    </source>
</evidence>
<dbReference type="InterPro" id="IPR006252">
    <property type="entry name" value="Malate_synthA"/>
</dbReference>
<evidence type="ECO:0000259" key="10">
    <source>
        <dbReference type="Pfam" id="PF01274"/>
    </source>
</evidence>
<evidence type="ECO:0000256" key="4">
    <source>
        <dbReference type="ARBA" id="ARBA00022532"/>
    </source>
</evidence>
<dbReference type="KEGG" id="age:AA314_09075"/>
<dbReference type="Proteomes" id="UP000256345">
    <property type="component" value="Unassembled WGS sequence"/>
</dbReference>
<dbReference type="PIRSF" id="PIRSF001363">
    <property type="entry name" value="Malate_synth"/>
    <property type="match status" value="1"/>
</dbReference>
<dbReference type="InterPro" id="IPR048356">
    <property type="entry name" value="MS_N"/>
</dbReference>
<dbReference type="PROSITE" id="PS00510">
    <property type="entry name" value="MALATE_SYNTHASE"/>
    <property type="match status" value="1"/>
</dbReference>
<feature type="domain" description="Malate synthase TIM barrel" evidence="10">
    <location>
        <begin position="176"/>
        <end position="419"/>
    </location>
</feature>
<dbReference type="InterPro" id="IPR046363">
    <property type="entry name" value="MS_N_TIM-barrel_dom"/>
</dbReference>
<dbReference type="AlphaFoldDB" id="A0AAC8QHJ5"/>
<feature type="active site" description="Proton donor" evidence="7">
    <location>
        <position position="459"/>
    </location>
</feature>